<accession>A0AAE0ZCT2</accession>
<evidence type="ECO:0000313" key="1">
    <source>
        <dbReference type="EMBL" id="KAK3766825.1"/>
    </source>
</evidence>
<comment type="caution">
    <text evidence="1">The sequence shown here is derived from an EMBL/GenBank/DDBJ whole genome shotgun (WGS) entry which is preliminary data.</text>
</comment>
<sequence length="103" mass="11362">MRPREERLRKLEIDEAPQFSCSKSINAPQGWLLAAHWLLTADTRVLPRSILYLCLGVACQSVASCLRPSRQILLVSKATTLGQALSPVPLAVASSFSHLWLAH</sequence>
<protein>
    <submittedName>
        <fullName evidence="1">Uncharacterized protein</fullName>
    </submittedName>
</protein>
<dbReference type="AlphaFoldDB" id="A0AAE0ZCT2"/>
<proteinExistence type="predicted"/>
<keyword evidence="2" id="KW-1185">Reference proteome</keyword>
<dbReference type="Proteomes" id="UP001283361">
    <property type="component" value="Unassembled WGS sequence"/>
</dbReference>
<name>A0AAE0ZCT2_9GAST</name>
<organism evidence="1 2">
    <name type="scientific">Elysia crispata</name>
    <name type="common">lettuce slug</name>
    <dbReference type="NCBI Taxonomy" id="231223"/>
    <lineage>
        <taxon>Eukaryota</taxon>
        <taxon>Metazoa</taxon>
        <taxon>Spiralia</taxon>
        <taxon>Lophotrochozoa</taxon>
        <taxon>Mollusca</taxon>
        <taxon>Gastropoda</taxon>
        <taxon>Heterobranchia</taxon>
        <taxon>Euthyneura</taxon>
        <taxon>Panpulmonata</taxon>
        <taxon>Sacoglossa</taxon>
        <taxon>Placobranchoidea</taxon>
        <taxon>Plakobranchidae</taxon>
        <taxon>Elysia</taxon>
    </lineage>
</organism>
<evidence type="ECO:0000313" key="2">
    <source>
        <dbReference type="Proteomes" id="UP001283361"/>
    </source>
</evidence>
<gene>
    <name evidence="1" type="ORF">RRG08_051970</name>
</gene>
<reference evidence="1" key="1">
    <citation type="journal article" date="2023" name="G3 (Bethesda)">
        <title>A reference genome for the long-term kleptoplast-retaining sea slug Elysia crispata morphotype clarki.</title>
        <authorList>
            <person name="Eastman K.E."/>
            <person name="Pendleton A.L."/>
            <person name="Shaikh M.A."/>
            <person name="Suttiyut T."/>
            <person name="Ogas R."/>
            <person name="Tomko P."/>
            <person name="Gavelis G."/>
            <person name="Widhalm J.R."/>
            <person name="Wisecaver J.H."/>
        </authorList>
    </citation>
    <scope>NUCLEOTIDE SEQUENCE</scope>
    <source>
        <strain evidence="1">ECLA1</strain>
    </source>
</reference>
<dbReference type="EMBL" id="JAWDGP010004193">
    <property type="protein sequence ID" value="KAK3766825.1"/>
    <property type="molecule type" value="Genomic_DNA"/>
</dbReference>